<proteinExistence type="predicted"/>
<keyword evidence="4" id="KW-1185">Reference proteome</keyword>
<evidence type="ECO:0000313" key="3">
    <source>
        <dbReference type="EMBL" id="QCD45350.1"/>
    </source>
</evidence>
<dbReference type="CDD" id="cd11301">
    <property type="entry name" value="Fut1_Fut2_like"/>
    <property type="match status" value="1"/>
</dbReference>
<dbReference type="Pfam" id="PF01531">
    <property type="entry name" value="Glyco_transf_11"/>
    <property type="match status" value="1"/>
</dbReference>
<dbReference type="PANTHER" id="PTHR11927">
    <property type="entry name" value="GALACTOSIDE 2-L-FUCOSYLTRANSFERASE"/>
    <property type="match status" value="1"/>
</dbReference>
<dbReference type="InterPro" id="IPR002516">
    <property type="entry name" value="Glyco_trans_11"/>
</dbReference>
<accession>A0A6G5QI55</accession>
<dbReference type="Proteomes" id="UP000503264">
    <property type="component" value="Chromosome"/>
</dbReference>
<dbReference type="EMBL" id="CP012542">
    <property type="protein sequence ID" value="QCD45350.1"/>
    <property type="molecule type" value="Genomic_DNA"/>
</dbReference>
<keyword evidence="2 3" id="KW-0808">Transferase</keyword>
<evidence type="ECO:0000313" key="4">
    <source>
        <dbReference type="Proteomes" id="UP000503264"/>
    </source>
</evidence>
<evidence type="ECO:0000256" key="2">
    <source>
        <dbReference type="ARBA" id="ARBA00022679"/>
    </source>
</evidence>
<organism evidence="3 4">
    <name type="scientific">Campylobacter mucosalis CCUG 21559</name>
    <dbReference type="NCBI Taxonomy" id="1032067"/>
    <lineage>
        <taxon>Bacteria</taxon>
        <taxon>Pseudomonadati</taxon>
        <taxon>Campylobacterota</taxon>
        <taxon>Epsilonproteobacteria</taxon>
        <taxon>Campylobacterales</taxon>
        <taxon>Campylobacteraceae</taxon>
        <taxon>Campylobacter</taxon>
    </lineage>
</organism>
<evidence type="ECO:0000256" key="1">
    <source>
        <dbReference type="ARBA" id="ARBA00022676"/>
    </source>
</evidence>
<reference evidence="3 4" key="1">
    <citation type="submission" date="2016-07" db="EMBL/GenBank/DDBJ databases">
        <title>Comparative genomics of the Campylobacter concisus group.</title>
        <authorList>
            <person name="Miller W.G."/>
            <person name="Yee E."/>
            <person name="Chapman M.H."/>
            <person name="Huynh S."/>
            <person name="Bono J.L."/>
            <person name="On S.L.W."/>
            <person name="StLeger J."/>
            <person name="Foster G."/>
            <person name="Parker C.T."/>
        </authorList>
    </citation>
    <scope>NUCLEOTIDE SEQUENCE [LARGE SCALE GENOMIC DNA]</scope>
    <source>
        <strain evidence="3 4">CCUG 21559</strain>
    </source>
</reference>
<dbReference type="GO" id="GO:0005975">
    <property type="term" value="P:carbohydrate metabolic process"/>
    <property type="evidence" value="ECO:0007669"/>
    <property type="project" value="InterPro"/>
</dbReference>
<name>A0A6G5QI55_9BACT</name>
<gene>
    <name evidence="3" type="ORF">CMUC_1600</name>
</gene>
<sequence length="281" mass="32576">MIIVKIVGGLGNQMFCYAYAKMLSISGYNVKIDTSVYKTYKLHGGYQLDKYNIDLDTLSGDKNTKFYSNGVVFKILKKFGLLKIKREESLLFDESFKTPNDKVYIEGYFQSEKYFCDIKDILLNQFVLKTTLSNYAISIKDKITQNSCSIHIRRGDYLLGKNINYHGVCDLKYYQDATDFLEQKCGDLTYFIFSDDIEWAKGNLKLNNAFYVDSSDRLPHEDIYLMSLCQNNIIANSTFSWWGAYLNQNQNKIVIAPKIWFSNAKLQSQTSDLIPNEWIRV</sequence>
<dbReference type="GO" id="GO:0016020">
    <property type="term" value="C:membrane"/>
    <property type="evidence" value="ECO:0007669"/>
    <property type="project" value="InterPro"/>
</dbReference>
<dbReference type="PANTHER" id="PTHR11927:SF9">
    <property type="entry name" value="L-FUCOSYLTRANSFERASE"/>
    <property type="match status" value="1"/>
</dbReference>
<dbReference type="RefSeq" id="WP_171994108.1">
    <property type="nucleotide sequence ID" value="NZ_CP012542.1"/>
</dbReference>
<keyword evidence="1 3" id="KW-0328">Glycosyltransferase</keyword>
<protein>
    <submittedName>
        <fullName evidence="3">Alpha-1,2-fucosyltransferase</fullName>
    </submittedName>
</protein>
<dbReference type="AlphaFoldDB" id="A0A6G5QI55"/>
<dbReference type="GO" id="GO:0008107">
    <property type="term" value="F:galactoside 2-alpha-L-fucosyltransferase activity"/>
    <property type="evidence" value="ECO:0007669"/>
    <property type="project" value="InterPro"/>
</dbReference>